<dbReference type="InterPro" id="IPR037151">
    <property type="entry name" value="AlkB-like_sf"/>
</dbReference>
<dbReference type="Pfam" id="PF13532">
    <property type="entry name" value="2OG-FeII_Oxy_2"/>
    <property type="match status" value="1"/>
</dbReference>
<dbReference type="InterPro" id="IPR032854">
    <property type="entry name" value="ALKBH3"/>
</dbReference>
<dbReference type="GO" id="GO:0051213">
    <property type="term" value="F:dioxygenase activity"/>
    <property type="evidence" value="ECO:0007669"/>
    <property type="project" value="InterPro"/>
</dbReference>
<reference evidence="2" key="1">
    <citation type="submission" date="2018-06" db="EMBL/GenBank/DDBJ databases">
        <authorList>
            <person name="Zhirakovskaya E."/>
        </authorList>
    </citation>
    <scope>NUCLEOTIDE SEQUENCE</scope>
</reference>
<dbReference type="PANTHER" id="PTHR31212:SF5">
    <property type="entry name" value="ISOCHORISMATASE FAMILY PROTEIN FAMILY (AFU_ORTHOLOGUE AFUA_3G14500)"/>
    <property type="match status" value="1"/>
</dbReference>
<protein>
    <recommendedName>
        <fullName evidence="1">Alpha-ketoglutarate-dependent dioxygenase AlkB-like domain-containing protein</fullName>
    </recommendedName>
</protein>
<dbReference type="AlphaFoldDB" id="A0A3B0XY03"/>
<proteinExistence type="predicted"/>
<dbReference type="Gene3D" id="2.60.120.590">
    <property type="entry name" value="Alpha-ketoglutarate-dependent dioxygenase AlkB-like"/>
    <property type="match status" value="1"/>
</dbReference>
<evidence type="ECO:0000259" key="1">
    <source>
        <dbReference type="Pfam" id="PF13532"/>
    </source>
</evidence>
<dbReference type="EMBL" id="UOFJ01000308">
    <property type="protein sequence ID" value="VAW68137.1"/>
    <property type="molecule type" value="Genomic_DNA"/>
</dbReference>
<accession>A0A3B0XY03</accession>
<organism evidence="2">
    <name type="scientific">hydrothermal vent metagenome</name>
    <dbReference type="NCBI Taxonomy" id="652676"/>
    <lineage>
        <taxon>unclassified sequences</taxon>
        <taxon>metagenomes</taxon>
        <taxon>ecological metagenomes</taxon>
    </lineage>
</organism>
<evidence type="ECO:0000313" key="2">
    <source>
        <dbReference type="EMBL" id="VAW68137.1"/>
    </source>
</evidence>
<dbReference type="PANTHER" id="PTHR31212">
    <property type="entry name" value="ALPHA-KETOGLUTARATE-DEPENDENT DIOXYGENASE ALKB HOMOLOG 3"/>
    <property type="match status" value="1"/>
</dbReference>
<dbReference type="InterPro" id="IPR027450">
    <property type="entry name" value="AlkB-like"/>
</dbReference>
<sequence>MEPTKTHFEQGSGNCYLIENAINETTHGEYFYRLKNEVNWQHMLNRGNPVPRLVAVQGEIDHEGTAPLYRHPADEEPPLLAWTPSVDYLRKHAETLLSTRFNHALIQYYVDASHCIGRHSDKTLDITRGSDICNFSFGASRVMLVRDKNANTEGTHPSSRISLSNTSLFVLDWETNRLCHHQINKDGRDDCLKTSDETDFDGGRISITFRSVATFIRADRRIFGQGAICKNSAELNNQKPHSPPSLDEEVAMLNAFSEENKDPQFDWDTHYKQGFDAINFKIINSTSE</sequence>
<gene>
    <name evidence="2" type="ORF">MNBD_GAMMA10-2855</name>
</gene>
<dbReference type="GO" id="GO:0006307">
    <property type="term" value="P:DNA alkylation repair"/>
    <property type="evidence" value="ECO:0007669"/>
    <property type="project" value="InterPro"/>
</dbReference>
<name>A0A3B0XY03_9ZZZZ</name>
<dbReference type="SUPFAM" id="SSF51197">
    <property type="entry name" value="Clavaminate synthase-like"/>
    <property type="match status" value="1"/>
</dbReference>
<feature type="domain" description="Alpha-ketoglutarate-dependent dioxygenase AlkB-like" evidence="1">
    <location>
        <begin position="15"/>
        <end position="210"/>
    </location>
</feature>